<dbReference type="Gene3D" id="2.130.10.130">
    <property type="entry name" value="Integrin alpha, N-terminal"/>
    <property type="match status" value="2"/>
</dbReference>
<dbReference type="PANTHER" id="PTHR16026">
    <property type="entry name" value="CARTILAGE ACIDIC PROTEIN 1"/>
    <property type="match status" value="1"/>
</dbReference>
<dbReference type="PANTHER" id="PTHR16026:SF0">
    <property type="entry name" value="CARTILAGE ACIDIC PROTEIN 1"/>
    <property type="match status" value="1"/>
</dbReference>
<dbReference type="Proteomes" id="UP000597444">
    <property type="component" value="Unassembled WGS sequence"/>
</dbReference>
<accession>A0A8J3N0B7</accession>
<dbReference type="RefSeq" id="WP_220201995.1">
    <property type="nucleotide sequence ID" value="NZ_BNJK01000001.1"/>
</dbReference>
<sequence length="600" mass="65883">MKQLFYPFTRRQFLSRAAQASIGVATVGALWVARETGVFATSTQSGGKSRSNYPMFQLRDISRQAGVHVVHHKVFLDEKLSNIMPWMASVGAAAAAADYNNDGLIDIFVSSSGHNTPCHLFRNNGDGTFTDVAEEAGIANLNERGGVMDAVWGDFDNDGWPDLYIVKWSAPNRLFRNNHDGTFTDVTVSSGTGEASNGNAAIWLDYNGDGLLDLYIGNYFRPEDNLWDLHTTLIMHNDFENARNAGPNVLFRNNGNGTFTNVAHELGVDDTGWTLDVGACDLFNTGHMDLYLANDFGQDIIYKNNGNGTFTNITKQALPIDTRKGMNVDFADLDGDGYPDIYVANVTQPGYLVEGNFLWHNNRDGTFTDVAPKLGVADGGWGWGAKFVDLDNDGEMEIVALNGFVSAGKEDYWYYLGTMATTPGIIVADARNWPPIGNMSISGYQPSRLFVKDGNRYIEIAQDAGITDLYDGRGVCVADFDNDGLPELFVANQGAPFLLYKNYPAHRNHWIGLRLIGTGKSNRDAIGARVTLTAGSRRFVKWVDPGSGFASQSDRRLIFGLGPLRAVEAIEIRWPDGRVEHLPSLPIDHYHTITEGESVA</sequence>
<dbReference type="Pfam" id="PF07593">
    <property type="entry name" value="UnbV_ASPIC"/>
    <property type="match status" value="1"/>
</dbReference>
<organism evidence="3 4">
    <name type="scientific">Reticulibacter mediterranei</name>
    <dbReference type="NCBI Taxonomy" id="2778369"/>
    <lineage>
        <taxon>Bacteria</taxon>
        <taxon>Bacillati</taxon>
        <taxon>Chloroflexota</taxon>
        <taxon>Ktedonobacteria</taxon>
        <taxon>Ktedonobacterales</taxon>
        <taxon>Reticulibacteraceae</taxon>
        <taxon>Reticulibacter</taxon>
    </lineage>
</organism>
<dbReference type="EMBL" id="BNJK01000001">
    <property type="protein sequence ID" value="GHO91075.1"/>
    <property type="molecule type" value="Genomic_DNA"/>
</dbReference>
<dbReference type="InterPro" id="IPR028994">
    <property type="entry name" value="Integrin_alpha_N"/>
</dbReference>
<dbReference type="InterPro" id="IPR013517">
    <property type="entry name" value="FG-GAP"/>
</dbReference>
<proteinExistence type="predicted"/>
<name>A0A8J3N0B7_9CHLR</name>
<feature type="domain" description="ASPIC/UnbV" evidence="2">
    <location>
        <begin position="525"/>
        <end position="591"/>
    </location>
</feature>
<dbReference type="InterPro" id="IPR027039">
    <property type="entry name" value="Crtac1"/>
</dbReference>
<evidence type="ECO:0000313" key="4">
    <source>
        <dbReference type="Proteomes" id="UP000597444"/>
    </source>
</evidence>
<evidence type="ECO:0000259" key="2">
    <source>
        <dbReference type="Pfam" id="PF07593"/>
    </source>
</evidence>
<keyword evidence="4" id="KW-1185">Reference proteome</keyword>
<keyword evidence="1" id="KW-0732">Signal</keyword>
<gene>
    <name evidence="3" type="ORF">KSF_011230</name>
</gene>
<dbReference type="SUPFAM" id="SSF69318">
    <property type="entry name" value="Integrin alpha N-terminal domain"/>
    <property type="match status" value="1"/>
</dbReference>
<protein>
    <recommendedName>
        <fullName evidence="2">ASPIC/UnbV domain-containing protein</fullName>
    </recommendedName>
</protein>
<comment type="caution">
    <text evidence="3">The sequence shown here is derived from an EMBL/GenBank/DDBJ whole genome shotgun (WGS) entry which is preliminary data.</text>
</comment>
<evidence type="ECO:0000313" key="3">
    <source>
        <dbReference type="EMBL" id="GHO91075.1"/>
    </source>
</evidence>
<dbReference type="Pfam" id="PF13517">
    <property type="entry name" value="FG-GAP_3"/>
    <property type="match status" value="3"/>
</dbReference>
<reference evidence="3" key="1">
    <citation type="submission" date="2020-10" db="EMBL/GenBank/DDBJ databases">
        <title>Taxonomic study of unclassified bacteria belonging to the class Ktedonobacteria.</title>
        <authorList>
            <person name="Yabe S."/>
            <person name="Wang C.M."/>
            <person name="Zheng Y."/>
            <person name="Sakai Y."/>
            <person name="Cavaletti L."/>
            <person name="Monciardini P."/>
            <person name="Donadio S."/>
        </authorList>
    </citation>
    <scope>NUCLEOTIDE SEQUENCE</scope>
    <source>
        <strain evidence="3">ID150040</strain>
    </source>
</reference>
<evidence type="ECO:0000256" key="1">
    <source>
        <dbReference type="ARBA" id="ARBA00022729"/>
    </source>
</evidence>
<dbReference type="InterPro" id="IPR011519">
    <property type="entry name" value="UnbV_ASPIC"/>
</dbReference>
<dbReference type="InterPro" id="IPR006311">
    <property type="entry name" value="TAT_signal"/>
</dbReference>
<dbReference type="PROSITE" id="PS51318">
    <property type="entry name" value="TAT"/>
    <property type="match status" value="1"/>
</dbReference>
<dbReference type="AlphaFoldDB" id="A0A8J3N0B7"/>